<evidence type="ECO:0000256" key="1">
    <source>
        <dbReference type="ARBA" id="ARBA00004994"/>
    </source>
</evidence>
<name>A0ABR7RIR5_9PROT</name>
<dbReference type="NCBIfam" id="TIGR00745">
    <property type="entry name" value="apbA_panE"/>
    <property type="match status" value="1"/>
</dbReference>
<protein>
    <recommendedName>
        <fullName evidence="4 10">2-dehydropantoate 2-reductase</fullName>
        <ecNumber evidence="3 10">1.1.1.169</ecNumber>
    </recommendedName>
    <alternativeName>
        <fullName evidence="8 10">Ketopantoate reductase</fullName>
    </alternativeName>
</protein>
<dbReference type="PANTHER" id="PTHR21708:SF26">
    <property type="entry name" value="2-DEHYDROPANTOATE 2-REDUCTASE"/>
    <property type="match status" value="1"/>
</dbReference>
<dbReference type="PANTHER" id="PTHR21708">
    <property type="entry name" value="PROBABLE 2-DEHYDROPANTOATE 2-REDUCTASE"/>
    <property type="match status" value="1"/>
</dbReference>
<comment type="caution">
    <text evidence="13">The sequence shown here is derived from an EMBL/GenBank/DDBJ whole genome shotgun (WGS) entry which is preliminary data.</text>
</comment>
<evidence type="ECO:0000256" key="9">
    <source>
        <dbReference type="ARBA" id="ARBA00048793"/>
    </source>
</evidence>
<evidence type="ECO:0000256" key="3">
    <source>
        <dbReference type="ARBA" id="ARBA00013014"/>
    </source>
</evidence>
<dbReference type="Pfam" id="PF08546">
    <property type="entry name" value="ApbA_C"/>
    <property type="match status" value="1"/>
</dbReference>
<dbReference type="Gene3D" id="3.40.50.720">
    <property type="entry name" value="NAD(P)-binding Rossmann-like Domain"/>
    <property type="match status" value="1"/>
</dbReference>
<evidence type="ECO:0000313" key="14">
    <source>
        <dbReference type="Proteomes" id="UP000626026"/>
    </source>
</evidence>
<feature type="domain" description="Ketopantoate reductase C-terminal" evidence="12">
    <location>
        <begin position="178"/>
        <end position="300"/>
    </location>
</feature>
<comment type="catalytic activity">
    <reaction evidence="9 10">
        <text>(R)-pantoate + NADP(+) = 2-dehydropantoate + NADPH + H(+)</text>
        <dbReference type="Rhea" id="RHEA:16233"/>
        <dbReference type="ChEBI" id="CHEBI:11561"/>
        <dbReference type="ChEBI" id="CHEBI:15378"/>
        <dbReference type="ChEBI" id="CHEBI:15980"/>
        <dbReference type="ChEBI" id="CHEBI:57783"/>
        <dbReference type="ChEBI" id="CHEBI:58349"/>
        <dbReference type="EC" id="1.1.1.169"/>
    </reaction>
</comment>
<evidence type="ECO:0000259" key="12">
    <source>
        <dbReference type="Pfam" id="PF08546"/>
    </source>
</evidence>
<accession>A0ABR7RIR5</accession>
<dbReference type="InterPro" id="IPR003710">
    <property type="entry name" value="ApbA"/>
</dbReference>
<evidence type="ECO:0000256" key="6">
    <source>
        <dbReference type="ARBA" id="ARBA00022857"/>
    </source>
</evidence>
<comment type="similarity">
    <text evidence="2 10">Belongs to the ketopantoate reductase family.</text>
</comment>
<feature type="domain" description="Ketopantoate reductase N-terminal" evidence="11">
    <location>
        <begin position="4"/>
        <end position="151"/>
    </location>
</feature>
<sequence length="307" mass="32364">MRMLVVGAGSTGGYFGARLAAAGRDVTFLVRPARAAQLAQDGLQVRSPAGDLALQTRLVTADRIDGPYDAVLLTVKAYALDAALRDVAPAVGPQTMVLPVLNGMRQVEAITQHFGAQALAGCVCKVAAELDPQGRIIHLAPFHDLAYGEMSGEESARMRALDTFMQDAGFTARLSPVIQREMWEKWVLLASLGAITSLMRGNIGEVQAAPGGEAFANALLDEVVGLVQAVGTAPSESFLATARAQLTAKDSKQTSSMYRDLLKGAPIEAEQIVGDLLARGRQAGVAAPLLSAAFTHLSVYQNRLAQP</sequence>
<evidence type="ECO:0000256" key="2">
    <source>
        <dbReference type="ARBA" id="ARBA00007870"/>
    </source>
</evidence>
<dbReference type="InterPro" id="IPR013328">
    <property type="entry name" value="6PGD_dom2"/>
</dbReference>
<dbReference type="EC" id="1.1.1.169" evidence="3 10"/>
<proteinExistence type="inferred from homology"/>
<dbReference type="Proteomes" id="UP000626026">
    <property type="component" value="Unassembled WGS sequence"/>
</dbReference>
<evidence type="ECO:0000256" key="4">
    <source>
        <dbReference type="ARBA" id="ARBA00019465"/>
    </source>
</evidence>
<comment type="pathway">
    <text evidence="1 10">Cofactor biosynthesis; (R)-pantothenate biosynthesis; (R)-pantoate from 3-methyl-2-oxobutanoate: step 2/2.</text>
</comment>
<organism evidence="13 14">
    <name type="scientific">Teichococcus aerophilus</name>
    <dbReference type="NCBI Taxonomy" id="1224513"/>
    <lineage>
        <taxon>Bacteria</taxon>
        <taxon>Pseudomonadati</taxon>
        <taxon>Pseudomonadota</taxon>
        <taxon>Alphaproteobacteria</taxon>
        <taxon>Acetobacterales</taxon>
        <taxon>Roseomonadaceae</taxon>
        <taxon>Roseomonas</taxon>
    </lineage>
</organism>
<dbReference type="InterPro" id="IPR013332">
    <property type="entry name" value="KPR_N"/>
</dbReference>
<dbReference type="InterPro" id="IPR013752">
    <property type="entry name" value="KPA_reductase"/>
</dbReference>
<dbReference type="SUPFAM" id="SSF51735">
    <property type="entry name" value="NAD(P)-binding Rossmann-fold domains"/>
    <property type="match status" value="1"/>
</dbReference>
<evidence type="ECO:0000256" key="5">
    <source>
        <dbReference type="ARBA" id="ARBA00022655"/>
    </source>
</evidence>
<evidence type="ECO:0000256" key="7">
    <source>
        <dbReference type="ARBA" id="ARBA00023002"/>
    </source>
</evidence>
<evidence type="ECO:0000256" key="10">
    <source>
        <dbReference type="RuleBase" id="RU362068"/>
    </source>
</evidence>
<keyword evidence="7 10" id="KW-0560">Oxidoreductase</keyword>
<reference evidence="13 14" key="1">
    <citation type="journal article" date="2013" name="Int. J. Syst. Evol. Microbiol.">
        <title>Roseomonas aerophila sp. nov., isolated from air.</title>
        <authorList>
            <person name="Kim S.J."/>
            <person name="Weon H.Y."/>
            <person name="Ahn J.H."/>
            <person name="Hong S.B."/>
            <person name="Seok S.J."/>
            <person name="Whang K.S."/>
            <person name="Kwon S.W."/>
        </authorList>
    </citation>
    <scope>NUCLEOTIDE SEQUENCE [LARGE SCALE GENOMIC DNA]</scope>
    <source>
        <strain evidence="13 14">NBRC 108923</strain>
    </source>
</reference>
<gene>
    <name evidence="13" type="ORF">IBL26_06425</name>
</gene>
<dbReference type="Gene3D" id="1.10.1040.10">
    <property type="entry name" value="N-(1-d-carboxylethyl)-l-norvaline Dehydrogenase, domain 2"/>
    <property type="match status" value="1"/>
</dbReference>
<keyword evidence="6 10" id="KW-0521">NADP</keyword>
<dbReference type="InterPro" id="IPR051402">
    <property type="entry name" value="KPR-Related"/>
</dbReference>
<evidence type="ECO:0000256" key="8">
    <source>
        <dbReference type="ARBA" id="ARBA00032024"/>
    </source>
</evidence>
<evidence type="ECO:0000313" key="13">
    <source>
        <dbReference type="EMBL" id="MBC9206466.1"/>
    </source>
</evidence>
<comment type="function">
    <text evidence="10">Catalyzes the NADPH-dependent reduction of ketopantoate into pantoic acid.</text>
</comment>
<dbReference type="RefSeq" id="WP_187783640.1">
    <property type="nucleotide sequence ID" value="NZ_JACTVA010000007.1"/>
</dbReference>
<dbReference type="SUPFAM" id="SSF48179">
    <property type="entry name" value="6-phosphogluconate dehydrogenase C-terminal domain-like"/>
    <property type="match status" value="1"/>
</dbReference>
<dbReference type="InterPro" id="IPR036291">
    <property type="entry name" value="NAD(P)-bd_dom_sf"/>
</dbReference>
<keyword evidence="5 10" id="KW-0566">Pantothenate biosynthesis</keyword>
<dbReference type="Pfam" id="PF02558">
    <property type="entry name" value="ApbA"/>
    <property type="match status" value="1"/>
</dbReference>
<keyword evidence="14" id="KW-1185">Reference proteome</keyword>
<evidence type="ECO:0000259" key="11">
    <source>
        <dbReference type="Pfam" id="PF02558"/>
    </source>
</evidence>
<dbReference type="EMBL" id="JACTVA010000007">
    <property type="protein sequence ID" value="MBC9206466.1"/>
    <property type="molecule type" value="Genomic_DNA"/>
</dbReference>
<dbReference type="InterPro" id="IPR008927">
    <property type="entry name" value="6-PGluconate_DH-like_C_sf"/>
</dbReference>